<gene>
    <name evidence="9" type="ORF">BXY53_1810</name>
</gene>
<protein>
    <recommendedName>
        <fullName evidence="1">Elongation factor G</fullName>
    </recommendedName>
</protein>
<dbReference type="InterPro" id="IPR041095">
    <property type="entry name" value="EFG_II"/>
</dbReference>
<feature type="domain" description="Translation elongation factor EFG/EF2" evidence="8">
    <location>
        <begin position="464"/>
        <end position="581"/>
    </location>
</feature>
<dbReference type="GO" id="GO:0005525">
    <property type="term" value="F:GTP binding"/>
    <property type="evidence" value="ECO:0007669"/>
    <property type="project" value="UniProtKB-KW"/>
</dbReference>
<evidence type="ECO:0000256" key="4">
    <source>
        <dbReference type="ARBA" id="ARBA00022917"/>
    </source>
</evidence>
<dbReference type="NCBIfam" id="NF009891">
    <property type="entry name" value="PRK13351.1-1"/>
    <property type="match status" value="1"/>
</dbReference>
<dbReference type="SUPFAM" id="SSF54980">
    <property type="entry name" value="EF-G C-terminal domain-like"/>
    <property type="match status" value="2"/>
</dbReference>
<dbReference type="AlphaFoldDB" id="A0A397Q6I8"/>
<keyword evidence="10" id="KW-1185">Reference proteome</keyword>
<dbReference type="InterPro" id="IPR027417">
    <property type="entry name" value="P-loop_NTPase"/>
</dbReference>
<dbReference type="Gene3D" id="2.40.30.10">
    <property type="entry name" value="Translation factors"/>
    <property type="match status" value="1"/>
</dbReference>
<keyword evidence="5" id="KW-0342">GTP-binding</keyword>
<dbReference type="InterPro" id="IPR005517">
    <property type="entry name" value="Transl_elong_EFG/EF2_IV"/>
</dbReference>
<name>A0A397Q6I8_9HYPH</name>
<dbReference type="GO" id="GO:0003924">
    <property type="term" value="F:GTPase activity"/>
    <property type="evidence" value="ECO:0007669"/>
    <property type="project" value="InterPro"/>
</dbReference>
<dbReference type="InterPro" id="IPR000640">
    <property type="entry name" value="EFG_V-like"/>
</dbReference>
<dbReference type="Gene3D" id="3.30.70.870">
    <property type="entry name" value="Elongation Factor G (Translational Gtpase), domain 3"/>
    <property type="match status" value="1"/>
</dbReference>
<sequence length="681" mass="73968">MADTGAHDTHGPRCVALVGPYASGKTTLLEALMARTGAISRQGSIGEGNTLGDHDPSARAHQMSVEMNVGQTEFIGDQFTFLDCPGSVEFHYESVPAIAACDAAVVVCEADPRKVPALQLTLRDLEEQGIPHFLFLNKIDKADMRIRDILPMLQPASQRPLVLRHIPIWEKGIVTGFIDLALERAFVYREHAPSEVIEMPSEAGDREAEARFSMLEQLADYDDQLMEQLLEDIEPPRDQVFDDLAKELREGAICPVLIGSAERGNGIFRLLKALRHEVPQVDQAAERLGVAAWPSALGIVKTVHTPHGGKLSVTRVLRGEVAEGSTVYAPEGEDRCAGVLTMKGSQASKRGAAGLGETVALARLDNAKTGDMASTAKDEPRKHFVALGTAPVYGVAINASERKDEVRLTTALAKICDEDPSLVFINNTETGGMELWGFGEMHLRLALERLESKYGIRAETRPRKIPYKESIKKSTEVRGRHKKQSGGHGQYGDVVLEIKPLPRGSGFEFSEKITGGAVPKQYIPAVEAGIRDFLGEGPLGFPVVDIAVTLKDGSYHSVDSSEQAFRAAGRMAMAEGMPKCEPVLLEPFSHVEIAAPSEATPKINQIISARRGHIQGFDTRQGWPGWDVVWGEMPEAETRDLILELRSATAGVGTFTARFDHMQELNGKLAEKIIAGESAAA</sequence>
<dbReference type="SUPFAM" id="SSF50447">
    <property type="entry name" value="Translation proteins"/>
    <property type="match status" value="1"/>
</dbReference>
<dbReference type="Pfam" id="PF00679">
    <property type="entry name" value="EFG_C"/>
    <property type="match status" value="1"/>
</dbReference>
<dbReference type="Pfam" id="PF14492">
    <property type="entry name" value="EFG_III"/>
    <property type="match status" value="1"/>
</dbReference>
<comment type="caution">
    <text evidence="9">The sequence shown here is derived from an EMBL/GenBank/DDBJ whole genome shotgun (WGS) entry which is preliminary data.</text>
</comment>
<accession>A0A397Q6I8</accession>
<proteinExistence type="predicted"/>
<dbReference type="PANTHER" id="PTHR43261">
    <property type="entry name" value="TRANSLATION ELONGATION FACTOR G-RELATED"/>
    <property type="match status" value="1"/>
</dbReference>
<dbReference type="GO" id="GO:0032790">
    <property type="term" value="P:ribosome disassembly"/>
    <property type="evidence" value="ECO:0007669"/>
    <property type="project" value="TreeGrafter"/>
</dbReference>
<evidence type="ECO:0000313" key="9">
    <source>
        <dbReference type="EMBL" id="RIA56702.1"/>
    </source>
</evidence>
<dbReference type="CDD" id="cd01434">
    <property type="entry name" value="EFG_mtEFG1_IV"/>
    <property type="match status" value="1"/>
</dbReference>
<dbReference type="SUPFAM" id="SSF54211">
    <property type="entry name" value="Ribosomal protein S5 domain 2-like"/>
    <property type="match status" value="1"/>
</dbReference>
<evidence type="ECO:0000256" key="5">
    <source>
        <dbReference type="ARBA" id="ARBA00023134"/>
    </source>
</evidence>
<evidence type="ECO:0000256" key="2">
    <source>
        <dbReference type="ARBA" id="ARBA00022741"/>
    </source>
</evidence>
<dbReference type="GO" id="GO:0003746">
    <property type="term" value="F:translation elongation factor activity"/>
    <property type="evidence" value="ECO:0007669"/>
    <property type="project" value="UniProtKB-KW"/>
</dbReference>
<dbReference type="GO" id="GO:0097216">
    <property type="term" value="F:guanosine tetraphosphate binding"/>
    <property type="evidence" value="ECO:0007669"/>
    <property type="project" value="UniProtKB-ARBA"/>
</dbReference>
<evidence type="ECO:0000259" key="7">
    <source>
        <dbReference type="SMART" id="SM00838"/>
    </source>
</evidence>
<dbReference type="SMART" id="SM00889">
    <property type="entry name" value="EFG_IV"/>
    <property type="match status" value="1"/>
</dbReference>
<keyword evidence="3 9" id="KW-0251">Elongation factor</keyword>
<dbReference type="Gene3D" id="3.40.50.300">
    <property type="entry name" value="P-loop containing nucleotide triphosphate hydrolases"/>
    <property type="match status" value="1"/>
</dbReference>
<evidence type="ECO:0000313" key="10">
    <source>
        <dbReference type="Proteomes" id="UP000266273"/>
    </source>
</evidence>
<dbReference type="PANTHER" id="PTHR43261:SF7">
    <property type="entry name" value="ELONGATION FACTOR G-LIKE PROTEIN"/>
    <property type="match status" value="1"/>
</dbReference>
<feature type="domain" description="Elongation factor EFG" evidence="7">
    <location>
        <begin position="583"/>
        <end position="673"/>
    </location>
</feature>
<dbReference type="Proteomes" id="UP000266273">
    <property type="component" value="Unassembled WGS sequence"/>
</dbReference>
<dbReference type="InterPro" id="IPR047872">
    <property type="entry name" value="EFG_IV"/>
</dbReference>
<dbReference type="InterPro" id="IPR009000">
    <property type="entry name" value="Transl_B-barrel_sf"/>
</dbReference>
<dbReference type="CDD" id="cd04170">
    <property type="entry name" value="EF-G_bact"/>
    <property type="match status" value="1"/>
</dbReference>
<evidence type="ECO:0000256" key="3">
    <source>
        <dbReference type="ARBA" id="ARBA00022768"/>
    </source>
</evidence>
<dbReference type="Pfam" id="PF00009">
    <property type="entry name" value="GTP_EFTU"/>
    <property type="match status" value="1"/>
</dbReference>
<keyword evidence="2" id="KW-0547">Nucleotide-binding</keyword>
<dbReference type="InterPro" id="IPR000795">
    <property type="entry name" value="T_Tr_GTP-bd_dom"/>
</dbReference>
<reference evidence="9 10" key="1">
    <citation type="submission" date="2018-08" db="EMBL/GenBank/DDBJ databases">
        <title>Genomic Encyclopedia of Archaeal and Bacterial Type Strains, Phase II (KMG-II): from individual species to whole genera.</title>
        <authorList>
            <person name="Goeker M."/>
        </authorList>
    </citation>
    <scope>NUCLEOTIDE SEQUENCE [LARGE SCALE GENOMIC DNA]</scope>
    <source>
        <strain evidence="9 10">DSM 5002</strain>
    </source>
</reference>
<organism evidence="9 10">
    <name type="scientific">Dichotomicrobium thermohalophilum</name>
    <dbReference type="NCBI Taxonomy" id="933063"/>
    <lineage>
        <taxon>Bacteria</taxon>
        <taxon>Pseudomonadati</taxon>
        <taxon>Pseudomonadota</taxon>
        <taxon>Alphaproteobacteria</taxon>
        <taxon>Hyphomicrobiales</taxon>
        <taxon>Hyphomicrobiaceae</taxon>
        <taxon>Dichotomicrobium</taxon>
    </lineage>
</organism>
<evidence type="ECO:0000256" key="6">
    <source>
        <dbReference type="ARBA" id="ARBA00024731"/>
    </source>
</evidence>
<dbReference type="Pfam" id="PF03764">
    <property type="entry name" value="EFG_IV"/>
    <property type="match status" value="1"/>
</dbReference>
<dbReference type="RefSeq" id="WP_119061471.1">
    <property type="nucleotide sequence ID" value="NZ_QXDF01000001.1"/>
</dbReference>
<dbReference type="CDD" id="cd03713">
    <property type="entry name" value="EFG_mtEFG_C"/>
    <property type="match status" value="1"/>
</dbReference>
<keyword evidence="4" id="KW-0648">Protein biosynthesis</keyword>
<dbReference type="Gene3D" id="3.30.70.240">
    <property type="match status" value="1"/>
</dbReference>
<dbReference type="EMBL" id="QXDF01000001">
    <property type="protein sequence ID" value="RIA56702.1"/>
    <property type="molecule type" value="Genomic_DNA"/>
</dbReference>
<dbReference type="OrthoDB" id="2605300at2"/>
<dbReference type="InterPro" id="IPR035647">
    <property type="entry name" value="EFG_III/V"/>
</dbReference>
<dbReference type="InterPro" id="IPR035649">
    <property type="entry name" value="EFG_V"/>
</dbReference>
<evidence type="ECO:0000256" key="1">
    <source>
        <dbReference type="ARBA" id="ARBA00017872"/>
    </source>
</evidence>
<dbReference type="Gene3D" id="3.30.230.10">
    <property type="match status" value="1"/>
</dbReference>
<dbReference type="InterPro" id="IPR014721">
    <property type="entry name" value="Ribsml_uS5_D2-typ_fold_subgr"/>
</dbReference>
<dbReference type="FunFam" id="3.30.230.10:FF:000003">
    <property type="entry name" value="Elongation factor G"/>
    <property type="match status" value="1"/>
</dbReference>
<dbReference type="InterPro" id="IPR020568">
    <property type="entry name" value="Ribosomal_Su5_D2-typ_SF"/>
</dbReference>
<dbReference type="SUPFAM" id="SSF52540">
    <property type="entry name" value="P-loop containing nucleoside triphosphate hydrolases"/>
    <property type="match status" value="1"/>
</dbReference>
<dbReference type="NCBIfam" id="NF009379">
    <property type="entry name" value="PRK12740.1-3"/>
    <property type="match status" value="1"/>
</dbReference>
<dbReference type="SMART" id="SM00838">
    <property type="entry name" value="EFG_C"/>
    <property type="match status" value="1"/>
</dbReference>
<evidence type="ECO:0000259" key="8">
    <source>
        <dbReference type="SMART" id="SM00889"/>
    </source>
</evidence>
<comment type="function">
    <text evidence="6">Catalyzes the GTP-dependent ribosomal translocation step during translation elongation. During this step, the ribosome changes from the pre-translocational (PRE) to the post-translocational (POST) state as the newly formed A-site-bound peptidyl-tRNA and P-site-bound deacylated tRNA move to the P and E sites, respectively. Catalyzes the coordinated movement of the two tRNA molecules, the mRNA and conformational changes in the ribosome.</text>
</comment>